<keyword evidence="3" id="KW-0808">Transferase</keyword>
<dbReference type="InterPro" id="IPR015424">
    <property type="entry name" value="PyrdxlP-dep_Trfase"/>
</dbReference>
<dbReference type="PIRSF" id="PIRSF005572">
    <property type="entry name" value="NifS"/>
    <property type="match status" value="1"/>
</dbReference>
<sequence>MIYFDNSATTKIDPRVVDAMLPYLYEEYGNPSSKYYSLAMHAKDAVEASRAQVAKLFGCDSDEVIFTSGATESNNLILKGVMETYGGKKHSLAVSKVEHSSILEVAGYMEQRGMEVMYINVDSYGRVDETALAATLDIEPVLVSVQWGNNETGVLNDIRSMAKRCEERGILFHTDATQVVGKLETSPLERSVRFLSLSAHKLHGPKGIGAAIIRKDELGIKTKLAPLIHGGGQEYNYRSGTLSVHNIVGFGKAAELALLRQEEITIRLQELEEHLRHKLVELFPDIVRFNGDVTNKIPGIVNVQFRGTNNELLIKKLSDRYALSTGSACSSSKPSHVLHSIGLTLNEIRSSVRISLSHMNTIEEIDSFCAFLTAK</sequence>
<reference evidence="10 11" key="1">
    <citation type="submission" date="2024-09" db="EMBL/GenBank/DDBJ databases">
        <authorList>
            <person name="Sun Q."/>
            <person name="Mori K."/>
        </authorList>
    </citation>
    <scope>NUCLEOTIDE SEQUENCE [LARGE SCALE GENOMIC DNA]</scope>
    <source>
        <strain evidence="10 11">TISTR 2452</strain>
    </source>
</reference>
<evidence type="ECO:0000256" key="4">
    <source>
        <dbReference type="ARBA" id="ARBA00022723"/>
    </source>
</evidence>
<proteinExistence type="inferred from homology"/>
<dbReference type="PANTHER" id="PTHR11601">
    <property type="entry name" value="CYSTEINE DESULFURYLASE FAMILY MEMBER"/>
    <property type="match status" value="1"/>
</dbReference>
<keyword evidence="5" id="KW-0663">Pyridoxal phosphate</keyword>
<evidence type="ECO:0000256" key="1">
    <source>
        <dbReference type="ARBA" id="ARBA00001933"/>
    </source>
</evidence>
<dbReference type="RefSeq" id="WP_377488242.1">
    <property type="nucleotide sequence ID" value="NZ_JBHMDO010000002.1"/>
</dbReference>
<feature type="domain" description="Aminotransferase class V" evidence="9">
    <location>
        <begin position="2"/>
        <end position="368"/>
    </location>
</feature>
<organism evidence="10 11">
    <name type="scientific">Paenibacillus aurantiacus</name>
    <dbReference type="NCBI Taxonomy" id="1936118"/>
    <lineage>
        <taxon>Bacteria</taxon>
        <taxon>Bacillati</taxon>
        <taxon>Bacillota</taxon>
        <taxon>Bacilli</taxon>
        <taxon>Bacillales</taxon>
        <taxon>Paenibacillaceae</taxon>
        <taxon>Paenibacillus</taxon>
    </lineage>
</organism>
<dbReference type="Gene3D" id="3.90.1150.10">
    <property type="entry name" value="Aspartate Aminotransferase, domain 1"/>
    <property type="match status" value="1"/>
</dbReference>
<dbReference type="InterPro" id="IPR000192">
    <property type="entry name" value="Aminotrans_V_dom"/>
</dbReference>
<keyword evidence="6" id="KW-0408">Iron</keyword>
<keyword evidence="7" id="KW-0411">Iron-sulfur</keyword>
<dbReference type="InterPro" id="IPR015421">
    <property type="entry name" value="PyrdxlP-dep_Trfase_major"/>
</dbReference>
<evidence type="ECO:0000313" key="10">
    <source>
        <dbReference type="EMBL" id="MFB9324404.1"/>
    </source>
</evidence>
<dbReference type="SUPFAM" id="SSF53383">
    <property type="entry name" value="PLP-dependent transferases"/>
    <property type="match status" value="1"/>
</dbReference>
<keyword evidence="4" id="KW-0479">Metal-binding</keyword>
<dbReference type="Gene3D" id="3.40.640.10">
    <property type="entry name" value="Type I PLP-dependent aspartate aminotransferase-like (Major domain)"/>
    <property type="match status" value="1"/>
</dbReference>
<evidence type="ECO:0000256" key="7">
    <source>
        <dbReference type="ARBA" id="ARBA00023014"/>
    </source>
</evidence>
<dbReference type="Pfam" id="PF00266">
    <property type="entry name" value="Aminotran_5"/>
    <property type="match status" value="1"/>
</dbReference>
<protein>
    <submittedName>
        <fullName evidence="10">Cysteine desulfurase family protein</fullName>
    </submittedName>
</protein>
<evidence type="ECO:0000256" key="6">
    <source>
        <dbReference type="ARBA" id="ARBA00023004"/>
    </source>
</evidence>
<dbReference type="Proteomes" id="UP001589747">
    <property type="component" value="Unassembled WGS sequence"/>
</dbReference>
<evidence type="ECO:0000256" key="5">
    <source>
        <dbReference type="ARBA" id="ARBA00022898"/>
    </source>
</evidence>
<evidence type="ECO:0000256" key="8">
    <source>
        <dbReference type="ARBA" id="ARBA00050776"/>
    </source>
</evidence>
<comment type="caution">
    <text evidence="10">The sequence shown here is derived from an EMBL/GenBank/DDBJ whole genome shotgun (WGS) entry which is preliminary data.</text>
</comment>
<dbReference type="EMBL" id="JBHMDO010000002">
    <property type="protein sequence ID" value="MFB9324404.1"/>
    <property type="molecule type" value="Genomic_DNA"/>
</dbReference>
<comment type="cofactor">
    <cofactor evidence="1">
        <name>pyridoxal 5'-phosphate</name>
        <dbReference type="ChEBI" id="CHEBI:597326"/>
    </cofactor>
</comment>
<comment type="similarity">
    <text evidence="2">Belongs to the class-V pyridoxal-phosphate-dependent aminotransferase family. NifS/IscS subfamily.</text>
</comment>
<evidence type="ECO:0000259" key="9">
    <source>
        <dbReference type="Pfam" id="PF00266"/>
    </source>
</evidence>
<evidence type="ECO:0000313" key="11">
    <source>
        <dbReference type="Proteomes" id="UP001589747"/>
    </source>
</evidence>
<evidence type="ECO:0000256" key="3">
    <source>
        <dbReference type="ARBA" id="ARBA00022679"/>
    </source>
</evidence>
<name>A0ABV5KGQ7_9BACL</name>
<evidence type="ECO:0000256" key="2">
    <source>
        <dbReference type="ARBA" id="ARBA00006490"/>
    </source>
</evidence>
<comment type="catalytic activity">
    <reaction evidence="8">
        <text>(sulfur carrier)-H + L-cysteine = (sulfur carrier)-SH + L-alanine</text>
        <dbReference type="Rhea" id="RHEA:43892"/>
        <dbReference type="Rhea" id="RHEA-COMP:14737"/>
        <dbReference type="Rhea" id="RHEA-COMP:14739"/>
        <dbReference type="ChEBI" id="CHEBI:29917"/>
        <dbReference type="ChEBI" id="CHEBI:35235"/>
        <dbReference type="ChEBI" id="CHEBI:57972"/>
        <dbReference type="ChEBI" id="CHEBI:64428"/>
        <dbReference type="EC" id="2.8.1.7"/>
    </reaction>
</comment>
<dbReference type="InterPro" id="IPR016454">
    <property type="entry name" value="Cysteine_dSase"/>
</dbReference>
<dbReference type="PANTHER" id="PTHR11601:SF34">
    <property type="entry name" value="CYSTEINE DESULFURASE"/>
    <property type="match status" value="1"/>
</dbReference>
<accession>A0ABV5KGQ7</accession>
<keyword evidence="11" id="KW-1185">Reference proteome</keyword>
<gene>
    <name evidence="10" type="ORF">ACFFSY_00420</name>
</gene>
<dbReference type="InterPro" id="IPR015422">
    <property type="entry name" value="PyrdxlP-dep_Trfase_small"/>
</dbReference>